<evidence type="ECO:0000256" key="4">
    <source>
        <dbReference type="ARBA" id="ARBA00022692"/>
    </source>
</evidence>
<feature type="transmembrane region" description="Helical" evidence="7">
    <location>
        <begin position="149"/>
        <end position="180"/>
    </location>
</feature>
<keyword evidence="4 7" id="KW-0812">Transmembrane</keyword>
<evidence type="ECO:0000256" key="6">
    <source>
        <dbReference type="ARBA" id="ARBA00023136"/>
    </source>
</evidence>
<dbReference type="NCBIfam" id="TIGR00937">
    <property type="entry name" value="2A51"/>
    <property type="match status" value="1"/>
</dbReference>
<reference evidence="8 9" key="1">
    <citation type="submission" date="2015-07" db="EMBL/GenBank/DDBJ databases">
        <title>Genome sequence of Levilinea saccharolytica DSM 16555.</title>
        <authorList>
            <person name="Hemp J."/>
            <person name="Ward L.M."/>
            <person name="Pace L.A."/>
            <person name="Fischer W.W."/>
        </authorList>
    </citation>
    <scope>NUCLEOTIDE SEQUENCE [LARGE SCALE GENOMIC DNA]</scope>
    <source>
        <strain evidence="8 9">KIBI-1</strain>
    </source>
</reference>
<feature type="transmembrane region" description="Helical" evidence="7">
    <location>
        <begin position="119"/>
        <end position="137"/>
    </location>
</feature>
<evidence type="ECO:0000256" key="3">
    <source>
        <dbReference type="ARBA" id="ARBA00022475"/>
    </source>
</evidence>
<dbReference type="PATRIC" id="fig|229921.5.peg.2569"/>
<feature type="transmembrane region" description="Helical" evidence="7">
    <location>
        <begin position="218"/>
        <end position="236"/>
    </location>
</feature>
<dbReference type="PIRSF" id="PIRSF004810">
    <property type="entry name" value="ChrA"/>
    <property type="match status" value="1"/>
</dbReference>
<evidence type="ECO:0000256" key="1">
    <source>
        <dbReference type="ARBA" id="ARBA00004651"/>
    </source>
</evidence>
<dbReference type="GO" id="GO:0005886">
    <property type="term" value="C:plasma membrane"/>
    <property type="evidence" value="ECO:0007669"/>
    <property type="project" value="UniProtKB-SubCell"/>
</dbReference>
<dbReference type="OrthoDB" id="9788907at2"/>
<comment type="caution">
    <text evidence="8">The sequence shown here is derived from an EMBL/GenBank/DDBJ whole genome shotgun (WGS) entry which is preliminary data.</text>
</comment>
<dbReference type="STRING" id="229921.ADN01_08560"/>
<comment type="subcellular location">
    <subcellularLocation>
        <location evidence="1">Cell membrane</location>
        <topology evidence="1">Multi-pass membrane protein</topology>
    </subcellularLocation>
</comment>
<accession>A0A0P6Y2M0</accession>
<evidence type="ECO:0000256" key="5">
    <source>
        <dbReference type="ARBA" id="ARBA00022989"/>
    </source>
</evidence>
<gene>
    <name evidence="8" type="ORF">ADN01_08560</name>
</gene>
<dbReference type="GO" id="GO:0015109">
    <property type="term" value="F:chromate transmembrane transporter activity"/>
    <property type="evidence" value="ECO:0007669"/>
    <property type="project" value="InterPro"/>
</dbReference>
<feature type="transmembrane region" description="Helical" evidence="7">
    <location>
        <begin position="365"/>
        <end position="380"/>
    </location>
</feature>
<feature type="transmembrane region" description="Helical" evidence="7">
    <location>
        <begin position="20"/>
        <end position="37"/>
    </location>
</feature>
<evidence type="ECO:0000256" key="7">
    <source>
        <dbReference type="SAM" id="Phobius"/>
    </source>
</evidence>
<feature type="transmembrane region" description="Helical" evidence="7">
    <location>
        <begin position="272"/>
        <end position="300"/>
    </location>
</feature>
<organism evidence="8 9">
    <name type="scientific">Levilinea saccharolytica</name>
    <dbReference type="NCBI Taxonomy" id="229921"/>
    <lineage>
        <taxon>Bacteria</taxon>
        <taxon>Bacillati</taxon>
        <taxon>Chloroflexota</taxon>
        <taxon>Anaerolineae</taxon>
        <taxon>Anaerolineales</taxon>
        <taxon>Anaerolineaceae</taxon>
        <taxon>Levilinea</taxon>
    </lineage>
</organism>
<comment type="similarity">
    <text evidence="2">Belongs to the chromate ion transporter (CHR) (TC 2.A.51) family.</text>
</comment>
<keyword evidence="9" id="KW-1185">Reference proteome</keyword>
<dbReference type="Pfam" id="PF02417">
    <property type="entry name" value="Chromate_transp"/>
    <property type="match status" value="2"/>
</dbReference>
<dbReference type="EMBL" id="LGCM01000032">
    <property type="protein sequence ID" value="KPL83343.1"/>
    <property type="molecule type" value="Genomic_DNA"/>
</dbReference>
<dbReference type="InterPro" id="IPR003370">
    <property type="entry name" value="Chromate_transpt"/>
</dbReference>
<keyword evidence="3" id="KW-1003">Cell membrane</keyword>
<feature type="transmembrane region" description="Helical" evidence="7">
    <location>
        <begin position="84"/>
        <end position="107"/>
    </location>
</feature>
<dbReference type="AlphaFoldDB" id="A0A0P6Y2M0"/>
<name>A0A0P6Y2M0_9CHLR</name>
<feature type="transmembrane region" description="Helical" evidence="7">
    <location>
        <begin position="341"/>
        <end position="358"/>
    </location>
</feature>
<dbReference type="InterPro" id="IPR014047">
    <property type="entry name" value="Chr_Tranpt_l_chain"/>
</dbReference>
<evidence type="ECO:0000313" key="9">
    <source>
        <dbReference type="Proteomes" id="UP000050501"/>
    </source>
</evidence>
<proteinExistence type="inferred from homology"/>
<keyword evidence="5 7" id="KW-1133">Transmembrane helix</keyword>
<dbReference type="PANTHER" id="PTHR33567:SF3">
    <property type="entry name" value="CHROMATE ION TRANSPORTER (EUROFUNG)"/>
    <property type="match status" value="1"/>
</dbReference>
<dbReference type="PANTHER" id="PTHR33567">
    <property type="entry name" value="CHROMATE ION TRANSPORTER (EUROFUNG)"/>
    <property type="match status" value="1"/>
</dbReference>
<keyword evidence="6 7" id="KW-0472">Membrane</keyword>
<evidence type="ECO:0000256" key="2">
    <source>
        <dbReference type="ARBA" id="ARBA00005262"/>
    </source>
</evidence>
<sequence>MPNPHPSASANHLLEVLRFFLHLGLTAFGGPAAHIAIMQNELVKRRKWLSEQQFLDLIGITNLIPGPNSTEMAIHIGLLRAGWAGFWVGGIAFVLPAFLIVLGLAWAYVEYGTLPQVSWLLYGIKPVVIAILLQALWQLGRKAMKDRWLAAVGLGVLAGYFLGVNEIALLFGGGAAYWLIKNLRRAQSLGGFALLPSLAHLPTAAVTAFSYGTLFWSFFKIGSVMYGSGYVLLAFLQSEFVTRLGWLTQPQLLDAVAIGQFTPGPFFTTATFIGYVLGGVKGAVLATLGLFLPSFIFVALSNRVFRRLQKYPAVRVILDGVNAAALGLMAAVAWQLGAASLVDWVTVAVLLVSGLLLLRYKINSTWLILGGALVGLLSSFF</sequence>
<protein>
    <submittedName>
        <fullName evidence="8">Chromate transporter</fullName>
    </submittedName>
</protein>
<dbReference type="Proteomes" id="UP000050501">
    <property type="component" value="Unassembled WGS sequence"/>
</dbReference>
<feature type="transmembrane region" description="Helical" evidence="7">
    <location>
        <begin position="312"/>
        <end position="335"/>
    </location>
</feature>
<evidence type="ECO:0000313" key="8">
    <source>
        <dbReference type="EMBL" id="KPL83343.1"/>
    </source>
</evidence>